<dbReference type="InParanoid" id="A0A1X7SQV8"/>
<feature type="region of interest" description="Disordered" evidence="1">
    <location>
        <begin position="72"/>
        <end position="118"/>
    </location>
</feature>
<evidence type="ECO:0000256" key="1">
    <source>
        <dbReference type="SAM" id="MobiDB-lite"/>
    </source>
</evidence>
<keyword evidence="2" id="KW-1133">Transmembrane helix</keyword>
<proteinExistence type="predicted"/>
<dbReference type="AlphaFoldDB" id="A0A1X7SQV8"/>
<evidence type="ECO:0000313" key="3">
    <source>
        <dbReference type="EnsemblMetazoa" id="Aqu2.1.04503_001"/>
    </source>
</evidence>
<feature type="compositionally biased region" description="Acidic residues" evidence="1">
    <location>
        <begin position="81"/>
        <end position="100"/>
    </location>
</feature>
<protein>
    <submittedName>
        <fullName evidence="3">Uncharacterized protein</fullName>
    </submittedName>
</protein>
<reference evidence="3" key="1">
    <citation type="submission" date="2017-05" db="UniProtKB">
        <authorList>
            <consortium name="EnsemblMetazoa"/>
        </authorList>
    </citation>
    <scope>IDENTIFICATION</scope>
</reference>
<evidence type="ECO:0000256" key="2">
    <source>
        <dbReference type="SAM" id="Phobius"/>
    </source>
</evidence>
<keyword evidence="2" id="KW-0472">Membrane</keyword>
<name>A0A1X7SQV8_AMPQE</name>
<accession>A0A1X7SQV8</accession>
<feature type="transmembrane region" description="Helical" evidence="2">
    <location>
        <begin position="12"/>
        <end position="37"/>
    </location>
</feature>
<dbReference type="EnsemblMetazoa" id="Aqu2.1.04503_001">
    <property type="protein sequence ID" value="Aqu2.1.04503_001"/>
    <property type="gene ID" value="Aqu2.1.04503"/>
</dbReference>
<organism evidence="3">
    <name type="scientific">Amphimedon queenslandica</name>
    <name type="common">Sponge</name>
    <dbReference type="NCBI Taxonomy" id="400682"/>
    <lineage>
        <taxon>Eukaryota</taxon>
        <taxon>Metazoa</taxon>
        <taxon>Porifera</taxon>
        <taxon>Demospongiae</taxon>
        <taxon>Heteroscleromorpha</taxon>
        <taxon>Haplosclerida</taxon>
        <taxon>Niphatidae</taxon>
        <taxon>Amphimedon</taxon>
    </lineage>
</organism>
<sequence>ESIDDNIVPLVAGAVSTSVVLVILFILTICFGTIIAIKRKSKTTKEVVHFEQADSNEYEETHNIAITTSPVQLTSNRAIDDENDNEAIDDENDNEAIGDENDNRAIGDENPYQVTVSE</sequence>
<keyword evidence="2" id="KW-0812">Transmembrane</keyword>